<protein>
    <submittedName>
        <fullName evidence="1">Uncharacterized protein</fullName>
    </submittedName>
</protein>
<comment type="caution">
    <text evidence="1">The sequence shown here is derived from an EMBL/GenBank/DDBJ whole genome shotgun (WGS) entry which is preliminary data.</text>
</comment>
<dbReference type="AlphaFoldDB" id="A0A7J9FM84"/>
<dbReference type="EMBL" id="JABEZW010222486">
    <property type="protein sequence ID" value="MBA0786301.1"/>
    <property type="molecule type" value="Genomic_DNA"/>
</dbReference>
<dbReference type="Proteomes" id="UP000593568">
    <property type="component" value="Unassembled WGS sequence"/>
</dbReference>
<keyword evidence="2" id="KW-1185">Reference proteome</keyword>
<name>A0A7J9FM84_9ROSI</name>
<organism evidence="1 2">
    <name type="scientific">Gossypium trilobum</name>
    <dbReference type="NCBI Taxonomy" id="34281"/>
    <lineage>
        <taxon>Eukaryota</taxon>
        <taxon>Viridiplantae</taxon>
        <taxon>Streptophyta</taxon>
        <taxon>Embryophyta</taxon>
        <taxon>Tracheophyta</taxon>
        <taxon>Spermatophyta</taxon>
        <taxon>Magnoliopsida</taxon>
        <taxon>eudicotyledons</taxon>
        <taxon>Gunneridae</taxon>
        <taxon>Pentapetalae</taxon>
        <taxon>rosids</taxon>
        <taxon>malvids</taxon>
        <taxon>Malvales</taxon>
        <taxon>Malvaceae</taxon>
        <taxon>Malvoideae</taxon>
        <taxon>Gossypium</taxon>
    </lineage>
</organism>
<evidence type="ECO:0000313" key="2">
    <source>
        <dbReference type="Proteomes" id="UP000593568"/>
    </source>
</evidence>
<accession>A0A7J9FM84</accession>
<evidence type="ECO:0000313" key="1">
    <source>
        <dbReference type="EMBL" id="MBA0786301.1"/>
    </source>
</evidence>
<gene>
    <name evidence="1" type="ORF">Gotri_027618</name>
</gene>
<sequence length="203" mass="23044">MAVYVNLGKALTYQVLINGVLQRIEYEYLPPKKIINGVAREKMQENIRFQLLETLNDKMGSHENRPTKEINMTQKELGSAEESIAAQTRTPHWPISAKTWRPEWALNLEKQSQQGLMQFELRTRKEKETDVGAWEETQTAITLQTRPSEEKSGTSATEVKTNGAMEGRQIIGETHGTQPAAILDSHPRHRFNAESLLAVAVEY</sequence>
<proteinExistence type="predicted"/>
<reference evidence="1 2" key="1">
    <citation type="journal article" date="2019" name="Genome Biol. Evol.">
        <title>Insights into the evolution of the New World diploid cottons (Gossypium, subgenus Houzingenia) based on genome sequencing.</title>
        <authorList>
            <person name="Grover C.E."/>
            <person name="Arick M.A. 2nd"/>
            <person name="Thrash A."/>
            <person name="Conover J.L."/>
            <person name="Sanders W.S."/>
            <person name="Peterson D.G."/>
            <person name="Frelichowski J.E."/>
            <person name="Scheffler J.A."/>
            <person name="Scheffler B.E."/>
            <person name="Wendel J.F."/>
        </authorList>
    </citation>
    <scope>NUCLEOTIDE SEQUENCE [LARGE SCALE GENOMIC DNA]</scope>
    <source>
        <strain evidence="1">8</strain>
        <tissue evidence="1">Leaf</tissue>
    </source>
</reference>